<sequence length="357" mass="41239">MPTKTPPNGFEYRSLSSEDEIRFLYLNPAKSSEPVTARLLHSPLSSAPAFSALSYAWVLEPDYDDPDEYDAHKLTPCIISIQDENDEVFNVTVTHNLWLALAHLSQFYHGPLWVDQLCVNQSDKYEKSFQVRRMDLVYTQAVQTYLWLGPSNEMRAWGMAQIHWLGEFLHNSGFNGRDNVNFEEAQIFNHYDDPSSLLNGIYGVIRQKWWARVWVIQEVLLSRDPILICGNDSVRFNAVVLTLFFLDQLITRIDAESRPDLYQTTEAILLRASHFIVLLQDMLSVDAAEKRLPLWRIQAIARTAPGLDASDERDRYWGMLGLVKPEHRKFVQVDYGEGVKMHAVEYNIDWAIRQAGW</sequence>
<dbReference type="AlphaFoldDB" id="A0A8H6ECE8"/>
<keyword evidence="3" id="KW-1185">Reference proteome</keyword>
<evidence type="ECO:0000313" key="3">
    <source>
        <dbReference type="Proteomes" id="UP000541154"/>
    </source>
</evidence>
<accession>A0A8H6ECE8</accession>
<dbReference type="InterPro" id="IPR052895">
    <property type="entry name" value="HetReg/Transcr_Mod"/>
</dbReference>
<dbReference type="Proteomes" id="UP000541154">
    <property type="component" value="Unassembled WGS sequence"/>
</dbReference>
<protein>
    <recommendedName>
        <fullName evidence="1">Heterokaryon incompatibility domain-containing protein</fullName>
    </recommendedName>
</protein>
<dbReference type="Pfam" id="PF06985">
    <property type="entry name" value="HET"/>
    <property type="match status" value="1"/>
</dbReference>
<evidence type="ECO:0000313" key="2">
    <source>
        <dbReference type="EMBL" id="KAF5866943.1"/>
    </source>
</evidence>
<dbReference type="PANTHER" id="PTHR24148:SF64">
    <property type="entry name" value="HETEROKARYON INCOMPATIBILITY DOMAIN-CONTAINING PROTEIN"/>
    <property type="match status" value="1"/>
</dbReference>
<dbReference type="EMBL" id="SPNV01000004">
    <property type="protein sequence ID" value="KAF5866943.1"/>
    <property type="molecule type" value="Genomic_DNA"/>
</dbReference>
<feature type="domain" description="Heterokaryon incompatibility" evidence="1">
    <location>
        <begin position="50"/>
        <end position="218"/>
    </location>
</feature>
<organism evidence="2 3">
    <name type="scientific">Petromyces alliaceus</name>
    <name type="common">Aspergillus alliaceus</name>
    <dbReference type="NCBI Taxonomy" id="209559"/>
    <lineage>
        <taxon>Eukaryota</taxon>
        <taxon>Fungi</taxon>
        <taxon>Dikarya</taxon>
        <taxon>Ascomycota</taxon>
        <taxon>Pezizomycotina</taxon>
        <taxon>Eurotiomycetes</taxon>
        <taxon>Eurotiomycetidae</taxon>
        <taxon>Eurotiales</taxon>
        <taxon>Aspergillaceae</taxon>
        <taxon>Aspergillus</taxon>
        <taxon>Aspergillus subgen. Circumdati</taxon>
    </lineage>
</organism>
<reference evidence="2 3" key="1">
    <citation type="submission" date="2019-04" db="EMBL/GenBank/DDBJ databases">
        <title>Aspergillus burnettii sp. nov., novel species from soil in southeast Queensland.</title>
        <authorList>
            <person name="Gilchrist C.L.M."/>
            <person name="Pitt J.I."/>
            <person name="Lange L."/>
            <person name="Lacey H.J."/>
            <person name="Vuong D."/>
            <person name="Midgley D.J."/>
            <person name="Greenfield P."/>
            <person name="Bradbury M."/>
            <person name="Lacey E."/>
            <person name="Busk P.K."/>
            <person name="Pilgaard B."/>
            <person name="Chooi Y.H."/>
            <person name="Piggott A.M."/>
        </authorList>
    </citation>
    <scope>NUCLEOTIDE SEQUENCE [LARGE SCALE GENOMIC DNA]</scope>
    <source>
        <strain evidence="2 3">FRR 5400</strain>
    </source>
</reference>
<gene>
    <name evidence="2" type="ORF">ETB97_008749</name>
</gene>
<comment type="caution">
    <text evidence="2">The sequence shown here is derived from an EMBL/GenBank/DDBJ whole genome shotgun (WGS) entry which is preliminary data.</text>
</comment>
<dbReference type="PANTHER" id="PTHR24148">
    <property type="entry name" value="ANKYRIN REPEAT DOMAIN-CONTAINING PROTEIN 39 HOMOLOG-RELATED"/>
    <property type="match status" value="1"/>
</dbReference>
<evidence type="ECO:0000259" key="1">
    <source>
        <dbReference type="Pfam" id="PF06985"/>
    </source>
</evidence>
<name>A0A8H6ECE8_PETAA</name>
<proteinExistence type="predicted"/>
<dbReference type="InterPro" id="IPR010730">
    <property type="entry name" value="HET"/>
</dbReference>